<evidence type="ECO:0000313" key="5">
    <source>
        <dbReference type="Proteomes" id="UP000285301"/>
    </source>
</evidence>
<dbReference type="PANTHER" id="PTHR48043">
    <property type="entry name" value="EG:EG0003.4 PROTEIN-RELATED"/>
    <property type="match status" value="1"/>
</dbReference>
<dbReference type="Pfam" id="PF00201">
    <property type="entry name" value="UDPGT"/>
    <property type="match status" value="1"/>
</dbReference>
<dbReference type="AlphaFoldDB" id="A0A3S3NTC3"/>
<protein>
    <submittedName>
        <fullName evidence="4">UDP-glycosyltransferase 201B4p-like protein</fullName>
    </submittedName>
</protein>
<keyword evidence="3 4" id="KW-0808">Transferase</keyword>
<dbReference type="PANTHER" id="PTHR48043:SF145">
    <property type="entry name" value="FI06409P-RELATED"/>
    <property type="match status" value="1"/>
</dbReference>
<dbReference type="InterPro" id="IPR050271">
    <property type="entry name" value="UDP-glycosyltransferase"/>
</dbReference>
<keyword evidence="5" id="KW-1185">Reference proteome</keyword>
<dbReference type="OrthoDB" id="6507955at2759"/>
<evidence type="ECO:0000256" key="2">
    <source>
        <dbReference type="ARBA" id="ARBA00022676"/>
    </source>
</evidence>
<dbReference type="SUPFAM" id="SSF53756">
    <property type="entry name" value="UDP-Glycosyltransferase/glycogen phosphorylase"/>
    <property type="match status" value="1"/>
</dbReference>
<name>A0A3S3NTC3_9ACAR</name>
<feature type="non-terminal residue" evidence="4">
    <location>
        <position position="335"/>
    </location>
</feature>
<comment type="similarity">
    <text evidence="1">Belongs to the UDP-glycosyltransferase family.</text>
</comment>
<evidence type="ECO:0000256" key="3">
    <source>
        <dbReference type="ARBA" id="ARBA00022679"/>
    </source>
</evidence>
<keyword evidence="2" id="KW-0328">Glycosyltransferase</keyword>
<reference evidence="4 5" key="1">
    <citation type="journal article" date="2018" name="Gigascience">
        <title>Genomes of trombidid mites reveal novel predicted allergens and laterally-transferred genes associated with secondary metabolism.</title>
        <authorList>
            <person name="Dong X."/>
            <person name="Chaisiri K."/>
            <person name="Xia D."/>
            <person name="Armstrong S.D."/>
            <person name="Fang Y."/>
            <person name="Donnelly M.J."/>
            <person name="Kadowaki T."/>
            <person name="McGarry J.W."/>
            <person name="Darby A.C."/>
            <person name="Makepeace B.L."/>
        </authorList>
    </citation>
    <scope>NUCLEOTIDE SEQUENCE [LARGE SCALE GENOMIC DNA]</scope>
    <source>
        <strain evidence="4">UoL-WK</strain>
    </source>
</reference>
<dbReference type="Proteomes" id="UP000285301">
    <property type="component" value="Unassembled WGS sequence"/>
</dbReference>
<dbReference type="CDD" id="cd03784">
    <property type="entry name" value="GT1_Gtf-like"/>
    <property type="match status" value="1"/>
</dbReference>
<dbReference type="EMBL" id="NCKU01009238">
    <property type="protein sequence ID" value="RWS01413.1"/>
    <property type="molecule type" value="Genomic_DNA"/>
</dbReference>
<organism evidence="4 5">
    <name type="scientific">Dinothrombium tinctorium</name>
    <dbReference type="NCBI Taxonomy" id="1965070"/>
    <lineage>
        <taxon>Eukaryota</taxon>
        <taxon>Metazoa</taxon>
        <taxon>Ecdysozoa</taxon>
        <taxon>Arthropoda</taxon>
        <taxon>Chelicerata</taxon>
        <taxon>Arachnida</taxon>
        <taxon>Acari</taxon>
        <taxon>Acariformes</taxon>
        <taxon>Trombidiformes</taxon>
        <taxon>Prostigmata</taxon>
        <taxon>Anystina</taxon>
        <taxon>Parasitengona</taxon>
        <taxon>Trombidioidea</taxon>
        <taxon>Trombidiidae</taxon>
        <taxon>Dinothrombium</taxon>
    </lineage>
</organism>
<gene>
    <name evidence="4" type="ORF">B4U79_08588</name>
</gene>
<dbReference type="Gene3D" id="3.40.50.2000">
    <property type="entry name" value="Glycogen Phosphorylase B"/>
    <property type="match status" value="1"/>
</dbReference>
<dbReference type="InterPro" id="IPR002213">
    <property type="entry name" value="UDP_glucos_trans"/>
</dbReference>
<comment type="caution">
    <text evidence="4">The sequence shown here is derived from an EMBL/GenBank/DDBJ whole genome shotgun (WGS) entry which is preliminary data.</text>
</comment>
<dbReference type="GO" id="GO:0008194">
    <property type="term" value="F:UDP-glycosyltransferase activity"/>
    <property type="evidence" value="ECO:0007669"/>
    <property type="project" value="InterPro"/>
</dbReference>
<sequence length="335" mass="39006">MWGEASIPQLDILPLVDLVIFHGGNNTFTETVYFGKPMIVMPLFGDQPDNAQLVVEAKIGLRLDPFTVTENELLSAIDTLIEDKEIHERIKKISEEVRFNSNLDNVIKRIEDIARKPKLPTTDDRAAGVIEFIYGERVVRREYFFRPCNGKFYRDEKSGNKRPFVEDTIKDKNETFFQSSWVDEMIRKRNFFAKLFQTIKYSSKRIREIIETVKPDVIIEDDIVTNPILARNKIPLVKLFSFNPLRMFPNDDLPPAGTGLPLNDRINWEKYKKIIDDIYSPLWNDLNKWTIENEAPALPLNQFQYVSTNLNIALCPKPIFKIYAERVSLGEEWMV</sequence>
<evidence type="ECO:0000313" key="4">
    <source>
        <dbReference type="EMBL" id="RWS01413.1"/>
    </source>
</evidence>
<evidence type="ECO:0000256" key="1">
    <source>
        <dbReference type="ARBA" id="ARBA00009995"/>
    </source>
</evidence>
<accession>A0A3S3NTC3</accession>
<proteinExistence type="inferred from homology"/>